<sequence length="197" mass="21676">MLVSWITESQPAKNRLTVGCPPGQTRGMETELEGLRVLAHPLRLRILSLLTGAAMSAAEAARELGESQANISYHMRRLHDAGLLEVAEEVEIRGGRAKRFRHNHDSGGKVRARGREDHVLLAATMGAELRRRAGSRALDAKGLTTDAEVWVDPEVWQRVREAVAELAGQLHDAARPPRTEGTVHVNATIALFQMEDE</sequence>
<gene>
    <name evidence="5" type="ORF">GCM10022247_33470</name>
</gene>
<feature type="domain" description="HTH arsR-type" evidence="4">
    <location>
        <begin position="33"/>
        <end position="119"/>
    </location>
</feature>
<dbReference type="InterPro" id="IPR036390">
    <property type="entry name" value="WH_DNA-bd_sf"/>
</dbReference>
<dbReference type="Gene3D" id="1.10.10.10">
    <property type="entry name" value="Winged helix-like DNA-binding domain superfamily/Winged helix DNA-binding domain"/>
    <property type="match status" value="1"/>
</dbReference>
<reference evidence="6" key="1">
    <citation type="journal article" date="2019" name="Int. J. Syst. Evol. Microbiol.">
        <title>The Global Catalogue of Microorganisms (GCM) 10K type strain sequencing project: providing services to taxonomists for standard genome sequencing and annotation.</title>
        <authorList>
            <consortium name="The Broad Institute Genomics Platform"/>
            <consortium name="The Broad Institute Genome Sequencing Center for Infectious Disease"/>
            <person name="Wu L."/>
            <person name="Ma J."/>
        </authorList>
    </citation>
    <scope>NUCLEOTIDE SEQUENCE [LARGE SCALE GENOMIC DNA]</scope>
    <source>
        <strain evidence="6">JCM 17342</strain>
    </source>
</reference>
<dbReference type="PANTHER" id="PTHR33154">
    <property type="entry name" value="TRANSCRIPTIONAL REGULATOR, ARSR FAMILY"/>
    <property type="match status" value="1"/>
</dbReference>
<keyword evidence="2" id="KW-0238">DNA-binding</keyword>
<accession>A0ABP7S9B0</accession>
<dbReference type="CDD" id="cd00090">
    <property type="entry name" value="HTH_ARSR"/>
    <property type="match status" value="1"/>
</dbReference>
<dbReference type="InterPro" id="IPR036388">
    <property type="entry name" value="WH-like_DNA-bd_sf"/>
</dbReference>
<dbReference type="PRINTS" id="PR00778">
    <property type="entry name" value="HTHARSR"/>
</dbReference>
<name>A0ABP7S9B0_9PSEU</name>
<keyword evidence="6" id="KW-1185">Reference proteome</keyword>
<evidence type="ECO:0000313" key="5">
    <source>
        <dbReference type="EMBL" id="GAA4008566.1"/>
    </source>
</evidence>
<dbReference type="Proteomes" id="UP001501747">
    <property type="component" value="Unassembled WGS sequence"/>
</dbReference>
<dbReference type="EMBL" id="BAABAL010000009">
    <property type="protein sequence ID" value="GAA4008566.1"/>
    <property type="molecule type" value="Genomic_DNA"/>
</dbReference>
<dbReference type="PANTHER" id="PTHR33154:SF33">
    <property type="entry name" value="TRANSCRIPTIONAL REPRESSOR SDPR"/>
    <property type="match status" value="1"/>
</dbReference>
<evidence type="ECO:0000256" key="2">
    <source>
        <dbReference type="ARBA" id="ARBA00023125"/>
    </source>
</evidence>
<dbReference type="Pfam" id="PF12840">
    <property type="entry name" value="HTH_20"/>
    <property type="match status" value="1"/>
</dbReference>
<dbReference type="InterPro" id="IPR011991">
    <property type="entry name" value="ArsR-like_HTH"/>
</dbReference>
<evidence type="ECO:0000256" key="1">
    <source>
        <dbReference type="ARBA" id="ARBA00023015"/>
    </source>
</evidence>
<protein>
    <recommendedName>
        <fullName evidence="4">HTH arsR-type domain-containing protein</fullName>
    </recommendedName>
</protein>
<dbReference type="InterPro" id="IPR051081">
    <property type="entry name" value="HTH_MetalResp_TranReg"/>
</dbReference>
<keyword evidence="1" id="KW-0805">Transcription regulation</keyword>
<dbReference type="InterPro" id="IPR001845">
    <property type="entry name" value="HTH_ArsR_DNA-bd_dom"/>
</dbReference>
<evidence type="ECO:0000256" key="3">
    <source>
        <dbReference type="ARBA" id="ARBA00023163"/>
    </source>
</evidence>
<evidence type="ECO:0000259" key="4">
    <source>
        <dbReference type="SMART" id="SM00418"/>
    </source>
</evidence>
<evidence type="ECO:0000313" key="6">
    <source>
        <dbReference type="Proteomes" id="UP001501747"/>
    </source>
</evidence>
<dbReference type="SUPFAM" id="SSF46785">
    <property type="entry name" value="Winged helix' DNA-binding domain"/>
    <property type="match status" value="1"/>
</dbReference>
<comment type="caution">
    <text evidence="5">The sequence shown here is derived from an EMBL/GenBank/DDBJ whole genome shotgun (WGS) entry which is preliminary data.</text>
</comment>
<dbReference type="SMART" id="SM00418">
    <property type="entry name" value="HTH_ARSR"/>
    <property type="match status" value="1"/>
</dbReference>
<proteinExistence type="predicted"/>
<organism evidence="5 6">
    <name type="scientific">Allokutzneria multivorans</name>
    <dbReference type="NCBI Taxonomy" id="1142134"/>
    <lineage>
        <taxon>Bacteria</taxon>
        <taxon>Bacillati</taxon>
        <taxon>Actinomycetota</taxon>
        <taxon>Actinomycetes</taxon>
        <taxon>Pseudonocardiales</taxon>
        <taxon>Pseudonocardiaceae</taxon>
        <taxon>Allokutzneria</taxon>
    </lineage>
</organism>
<keyword evidence="3" id="KW-0804">Transcription</keyword>